<accession>A0A1G4J7K4</accession>
<evidence type="ECO:0000256" key="10">
    <source>
        <dbReference type="ARBA" id="ARBA00023242"/>
    </source>
</evidence>
<feature type="region of interest" description="Disordered" evidence="15">
    <location>
        <begin position="18"/>
        <end position="85"/>
    </location>
</feature>
<dbReference type="PROSITE" id="PS51572">
    <property type="entry name" value="SAM_MT43_1"/>
    <property type="match status" value="1"/>
</dbReference>
<dbReference type="EMBL" id="LT598454">
    <property type="protein sequence ID" value="SCU85583.1"/>
    <property type="molecule type" value="Genomic_DNA"/>
</dbReference>
<evidence type="ECO:0000256" key="9">
    <source>
        <dbReference type="ARBA" id="ARBA00022853"/>
    </source>
</evidence>
<dbReference type="PROSITE" id="PS50868">
    <property type="entry name" value="POST_SET"/>
    <property type="match status" value="1"/>
</dbReference>
<dbReference type="InterPro" id="IPR024657">
    <property type="entry name" value="COMPASS_Set1_N-SET"/>
</dbReference>
<keyword evidence="7 14" id="KW-0808">Transferase</keyword>
<dbReference type="SUPFAM" id="SSF82199">
    <property type="entry name" value="SET domain"/>
    <property type="match status" value="1"/>
</dbReference>
<dbReference type="GO" id="GO:0042138">
    <property type="term" value="P:meiotic DNA double-strand break formation"/>
    <property type="evidence" value="ECO:0007669"/>
    <property type="project" value="EnsemblFungi"/>
</dbReference>
<keyword evidence="5 14" id="KW-0158">Chromosome</keyword>
<evidence type="ECO:0000256" key="13">
    <source>
        <dbReference type="ARBA" id="ARBA00049129"/>
    </source>
</evidence>
<comment type="subunit">
    <text evidence="14">Component of the COMPASS (Set1C) complex.</text>
</comment>
<feature type="compositionally biased region" description="Basic residues" evidence="15">
    <location>
        <begin position="162"/>
        <end position="176"/>
    </location>
</feature>
<dbReference type="InterPro" id="IPR024636">
    <property type="entry name" value="SET_assoc"/>
</dbReference>
<dbReference type="GO" id="GO:0048188">
    <property type="term" value="C:Set1C/COMPASS complex"/>
    <property type="evidence" value="ECO:0007669"/>
    <property type="project" value="EnsemblFungi"/>
</dbReference>
<evidence type="ECO:0000256" key="15">
    <source>
        <dbReference type="SAM" id="MobiDB-lite"/>
    </source>
</evidence>
<organism evidence="18 19">
    <name type="scientific">Lachancea dasiensis</name>
    <dbReference type="NCBI Taxonomy" id="1072105"/>
    <lineage>
        <taxon>Eukaryota</taxon>
        <taxon>Fungi</taxon>
        <taxon>Dikarya</taxon>
        <taxon>Ascomycota</taxon>
        <taxon>Saccharomycotina</taxon>
        <taxon>Saccharomycetes</taxon>
        <taxon>Saccharomycetales</taxon>
        <taxon>Saccharomycetaceae</taxon>
        <taxon>Lachancea</taxon>
    </lineage>
</organism>
<dbReference type="SMART" id="SM00508">
    <property type="entry name" value="PostSET"/>
    <property type="match status" value="1"/>
</dbReference>
<dbReference type="InterPro" id="IPR017111">
    <property type="entry name" value="Set1_fungi"/>
</dbReference>
<evidence type="ECO:0000256" key="11">
    <source>
        <dbReference type="ARBA" id="ARBA00047571"/>
    </source>
</evidence>
<dbReference type="GO" id="GO:1905088">
    <property type="term" value="P:positive regulation of synaptonemal complex assembly"/>
    <property type="evidence" value="ECO:0007669"/>
    <property type="project" value="EnsemblFungi"/>
</dbReference>
<evidence type="ECO:0000256" key="1">
    <source>
        <dbReference type="ARBA" id="ARBA00004123"/>
    </source>
</evidence>
<comment type="catalytic activity">
    <reaction evidence="13">
        <text>N(6),N(6)-dimethyl-L-lysyl(4)-[histone H3] + S-adenosyl-L-methionine = N(6),N(6),N(6)-trimethyl-L-lysyl(4)-[histone H3] + S-adenosyl-L-homocysteine + H(+)</text>
        <dbReference type="Rhea" id="RHEA:60272"/>
        <dbReference type="Rhea" id="RHEA-COMP:15537"/>
        <dbReference type="Rhea" id="RHEA-COMP:15540"/>
        <dbReference type="ChEBI" id="CHEBI:15378"/>
        <dbReference type="ChEBI" id="CHEBI:57856"/>
        <dbReference type="ChEBI" id="CHEBI:59789"/>
        <dbReference type="ChEBI" id="CHEBI:61961"/>
        <dbReference type="ChEBI" id="CHEBI:61976"/>
    </reaction>
</comment>
<dbReference type="InterPro" id="IPR001214">
    <property type="entry name" value="SET_dom"/>
</dbReference>
<dbReference type="GO" id="GO:0000723">
    <property type="term" value="P:telomere maintenance"/>
    <property type="evidence" value="ECO:0007669"/>
    <property type="project" value="EnsemblFungi"/>
</dbReference>
<dbReference type="GO" id="GO:0055092">
    <property type="term" value="P:sterol homeostasis"/>
    <property type="evidence" value="ECO:0007669"/>
    <property type="project" value="EnsemblFungi"/>
</dbReference>
<dbReference type="GO" id="GO:1903341">
    <property type="term" value="P:regulation of meiotic DNA double-strand break formation"/>
    <property type="evidence" value="ECO:0007669"/>
    <property type="project" value="EnsemblFungi"/>
</dbReference>
<evidence type="ECO:0000313" key="19">
    <source>
        <dbReference type="Proteomes" id="UP000190274"/>
    </source>
</evidence>
<feature type="domain" description="SET" evidence="16">
    <location>
        <begin position="856"/>
        <end position="973"/>
    </location>
</feature>
<dbReference type="GO" id="GO:0031509">
    <property type="term" value="P:subtelomeric heterochromatin formation"/>
    <property type="evidence" value="ECO:0007669"/>
    <property type="project" value="EnsemblFungi"/>
</dbReference>
<dbReference type="SMART" id="SM00317">
    <property type="entry name" value="SET"/>
    <property type="match status" value="1"/>
</dbReference>
<dbReference type="Proteomes" id="UP000190274">
    <property type="component" value="Chromosome D"/>
</dbReference>
<dbReference type="GO" id="GO:0000183">
    <property type="term" value="P:rDNA heterochromatin formation"/>
    <property type="evidence" value="ECO:0007669"/>
    <property type="project" value="EnsemblFungi"/>
</dbReference>
<dbReference type="STRING" id="1266660.A0A1G4J7K4"/>
<dbReference type="PANTHER" id="PTHR45814:SF2">
    <property type="entry name" value="HISTONE-LYSINE N-METHYLTRANSFERASE SETD1"/>
    <property type="match status" value="1"/>
</dbReference>
<comment type="catalytic activity">
    <reaction evidence="11 14">
        <text>L-lysyl(4)-[histone H3] + 3 S-adenosyl-L-methionine = N(6),N(6),N(6)-trimethyl-L-lysyl(4)-[histone H3] + 3 S-adenosyl-L-homocysteine + 3 H(+)</text>
        <dbReference type="Rhea" id="RHEA:60260"/>
        <dbReference type="Rhea" id="RHEA-COMP:15537"/>
        <dbReference type="Rhea" id="RHEA-COMP:15547"/>
        <dbReference type="ChEBI" id="CHEBI:15378"/>
        <dbReference type="ChEBI" id="CHEBI:29969"/>
        <dbReference type="ChEBI" id="CHEBI:57856"/>
        <dbReference type="ChEBI" id="CHEBI:59789"/>
        <dbReference type="ChEBI" id="CHEBI:61961"/>
        <dbReference type="EC" id="2.1.1.354"/>
    </reaction>
</comment>
<dbReference type="InterPro" id="IPR003616">
    <property type="entry name" value="Post-SET_dom"/>
</dbReference>
<name>A0A1G4J7K4_9SACH</name>
<dbReference type="GO" id="GO:0033554">
    <property type="term" value="P:cellular response to stress"/>
    <property type="evidence" value="ECO:0007669"/>
    <property type="project" value="EnsemblFungi"/>
</dbReference>
<feature type="compositionally biased region" description="Polar residues" evidence="15">
    <location>
        <begin position="145"/>
        <end position="155"/>
    </location>
</feature>
<evidence type="ECO:0000256" key="8">
    <source>
        <dbReference type="ARBA" id="ARBA00022691"/>
    </source>
</evidence>
<evidence type="ECO:0000256" key="12">
    <source>
        <dbReference type="ARBA" id="ARBA00047583"/>
    </source>
</evidence>
<dbReference type="Pfam" id="PF11764">
    <property type="entry name" value="N-SET"/>
    <property type="match status" value="1"/>
</dbReference>
<feature type="compositionally biased region" description="Basic and acidic residues" evidence="15">
    <location>
        <begin position="548"/>
        <end position="558"/>
    </location>
</feature>
<dbReference type="Pfam" id="PF21569">
    <property type="entry name" value="SET1_RBD"/>
    <property type="match status" value="1"/>
</dbReference>
<dbReference type="InterPro" id="IPR048669">
    <property type="entry name" value="SET1_RBD"/>
</dbReference>
<comment type="function">
    <text evidence="14">Catalytic component of the COMPASS (Set1C) complex that specifically mono-, di- and trimethylates histone H3 to form H3K4me1/2/3. COMPASS recognizes ubiquitinated H2B on one face of the nucleosome which stimulates the methylation of H3 on the opposing face.</text>
</comment>
<evidence type="ECO:0000256" key="2">
    <source>
        <dbReference type="ARBA" id="ARBA00004286"/>
    </source>
</evidence>
<dbReference type="AlphaFoldDB" id="A0A1G4J7K4"/>
<dbReference type="InterPro" id="IPR012677">
    <property type="entry name" value="Nucleotide-bd_a/b_plait_sf"/>
</dbReference>
<dbReference type="InterPro" id="IPR046341">
    <property type="entry name" value="SET_dom_sf"/>
</dbReference>
<feature type="compositionally biased region" description="Basic and acidic residues" evidence="15">
    <location>
        <begin position="489"/>
        <end position="502"/>
    </location>
</feature>
<dbReference type="GO" id="GO:0140999">
    <property type="term" value="F:histone H3K4 trimethyltransferase activity"/>
    <property type="evidence" value="ECO:0007669"/>
    <property type="project" value="UniProtKB-EC"/>
</dbReference>
<keyword evidence="6 14" id="KW-0489">Methyltransferase</keyword>
<keyword evidence="9 14" id="KW-0156">Chromatin regulator</keyword>
<dbReference type="InterPro" id="IPR044570">
    <property type="entry name" value="Set1-like"/>
</dbReference>
<evidence type="ECO:0000256" key="4">
    <source>
        <dbReference type="ARBA" id="ARBA00015839"/>
    </source>
</evidence>
<evidence type="ECO:0000256" key="6">
    <source>
        <dbReference type="ARBA" id="ARBA00022603"/>
    </source>
</evidence>
<dbReference type="PANTHER" id="PTHR45814">
    <property type="entry name" value="HISTONE-LYSINE N-METHYLTRANSFERASE SETD1"/>
    <property type="match status" value="1"/>
</dbReference>
<dbReference type="Gene3D" id="2.170.270.10">
    <property type="entry name" value="SET domain"/>
    <property type="match status" value="1"/>
</dbReference>
<keyword evidence="19" id="KW-1185">Reference proteome</keyword>
<dbReference type="OrthoDB" id="308383at2759"/>
<dbReference type="SMART" id="SM01291">
    <property type="entry name" value="N-SET"/>
    <property type="match status" value="1"/>
</dbReference>
<feature type="region of interest" description="Disordered" evidence="15">
    <location>
        <begin position="125"/>
        <end position="177"/>
    </location>
</feature>
<dbReference type="GO" id="GO:0000122">
    <property type="term" value="P:negative regulation of transcription by RNA polymerase II"/>
    <property type="evidence" value="ECO:0007669"/>
    <property type="project" value="EnsemblFungi"/>
</dbReference>
<dbReference type="GO" id="GO:0030437">
    <property type="term" value="P:ascospore formation"/>
    <property type="evidence" value="ECO:0007669"/>
    <property type="project" value="EnsemblFungi"/>
</dbReference>
<gene>
    <name evidence="18" type="ORF">LADA_0D08394G</name>
</gene>
<sequence>MDYYGRGYDSSHYRYSSRYHNDNQAHGNGKRNGGGRPYRREHGSGSYKARSELFQGETYYPRGSRVSHNIQASHPKTRRPEPQLRYNTSRFQEQYHYFDPVAKRLIHRDEMKSWIADSLPKSGYVMTQEPQAGGKPRTVLKPRTPEQTATDPRSSNLEDRSKARKPHRKPRSKLSRLPRIVYDKHSIGPPPPSEIVVHAISRDPKNSVQDAIIKNYFSTFGEISHFESFMDPNNALPLYVYVMRFTGPPGNLDAPHRSAHKAFKTFEKSCYCVSGFKFAVAINDNNQSRKIIDAMIESNLKEAAKLQEQVQRQQKQIPSTVGPQPTLLPRDLEKVVQGRPSLFVSKKVISIHGLAIEDFKIKLAKYKFSRIVGHSTGFYVVFNDVSDAKACMYVESDVMTVNSRRRRKPVTIRFTLIDPVPSLAMTTKSEKNESKKVGYASTDELVNATVEILLQDLGLALEMDIKRRIVGPTVFDMLNPQRYPEILAKKEEEEERKNELRRIASQTRQEQQAKSSAFDIFNLYGARFKPKGSSVARDRKTTQTRYSSAKDPKLEKPMAHLLNKSSRSDTPIPSDLQTDEDEIMLSSIENEEEEEEEEEKGEEEEEQDDLSDSFEHSEKKIKLQSSEATTPEPDDRKFVLNSTRTEELMKIPEKYRPNAHDKPSTVYPPNLFSSSGSLSLVDIRDAVKDEEDFEVLKEIIGVSSEPLDERNKFLLASLLFDINRSSQENRKVAALQDSMNDVPFDDSLKSATGSFKADGFKKIPDRLKNCYLPHRRKLHQPLNTVYHHQDITDVNVESSRQESEKPELDMHAPEITSSRINRAINRRFQQDIEAQKAIIGSESELLTLNQLTKRKKPVTFARSAIHNWGLYALEPIAAKEMIIEYVGEILRQPVAEMRERTYLKSGIGSSYLFRVDESTVIDATKKGGIARFINHCCEPSCTAKIIRVGGRKRIVIYALRDIAANEELTYDYKFERETDDEERLPCYCGAPSCKGYLN</sequence>
<dbReference type="GO" id="GO:0030466">
    <property type="term" value="P:silent mating-type cassette heterochromatin formation"/>
    <property type="evidence" value="ECO:0007669"/>
    <property type="project" value="EnsemblFungi"/>
</dbReference>
<feature type="region of interest" description="Disordered" evidence="15">
    <location>
        <begin position="532"/>
        <end position="636"/>
    </location>
</feature>
<dbReference type="EC" id="2.1.1.354" evidence="3 14"/>
<evidence type="ECO:0000256" key="5">
    <source>
        <dbReference type="ARBA" id="ARBA00022454"/>
    </source>
</evidence>
<dbReference type="GO" id="GO:0000781">
    <property type="term" value="C:chromosome, telomeric region"/>
    <property type="evidence" value="ECO:0007669"/>
    <property type="project" value="EnsemblFungi"/>
</dbReference>
<evidence type="ECO:0000259" key="16">
    <source>
        <dbReference type="PROSITE" id="PS50280"/>
    </source>
</evidence>
<feature type="region of interest" description="Disordered" evidence="15">
    <location>
        <begin position="489"/>
        <end position="515"/>
    </location>
</feature>
<proteinExistence type="predicted"/>
<keyword evidence="10 14" id="KW-0539">Nucleus</keyword>
<dbReference type="GO" id="GO:0045944">
    <property type="term" value="P:positive regulation of transcription by RNA polymerase II"/>
    <property type="evidence" value="ECO:0007669"/>
    <property type="project" value="EnsemblFungi"/>
</dbReference>
<evidence type="ECO:0000256" key="14">
    <source>
        <dbReference type="PIRNR" id="PIRNR037104"/>
    </source>
</evidence>
<keyword evidence="8 14" id="KW-0949">S-adenosyl-L-methionine</keyword>
<dbReference type="GO" id="GO:0003723">
    <property type="term" value="F:RNA binding"/>
    <property type="evidence" value="ECO:0007669"/>
    <property type="project" value="EnsemblFungi"/>
</dbReference>
<protein>
    <recommendedName>
        <fullName evidence="4 14">Histone-lysine N-methyltransferase, H3 lysine-4 specific</fullName>
        <ecNumber evidence="3 14">2.1.1.354</ecNumber>
    </recommendedName>
</protein>
<evidence type="ECO:0000256" key="7">
    <source>
        <dbReference type="ARBA" id="ARBA00022679"/>
    </source>
</evidence>
<dbReference type="Gene3D" id="3.30.70.330">
    <property type="match status" value="1"/>
</dbReference>
<reference evidence="18 19" key="1">
    <citation type="submission" date="2016-03" db="EMBL/GenBank/DDBJ databases">
        <authorList>
            <person name="Devillers H."/>
        </authorList>
    </citation>
    <scope>NUCLEOTIDE SEQUENCE [LARGE SCALE GENOMIC DNA]</scope>
    <source>
        <strain evidence="18">CBS 10888</strain>
    </source>
</reference>
<dbReference type="PIRSF" id="PIRSF037104">
    <property type="entry name" value="Histone_H3-K4_mtfrase_Set1_fun"/>
    <property type="match status" value="1"/>
</dbReference>
<dbReference type="Pfam" id="PF11767">
    <property type="entry name" value="SET_assoc"/>
    <property type="match status" value="1"/>
</dbReference>
<dbReference type="PROSITE" id="PS50280">
    <property type="entry name" value="SET"/>
    <property type="match status" value="1"/>
</dbReference>
<comment type="catalytic activity">
    <reaction evidence="12">
        <text>N(6)-methyl-L-lysyl(4)-[histone H3] + S-adenosyl-L-methionine = N(6),N(6)-dimethyl-L-lysyl(4)-[histone H3] + S-adenosyl-L-homocysteine + H(+)</text>
        <dbReference type="Rhea" id="RHEA:60268"/>
        <dbReference type="Rhea" id="RHEA-COMP:15540"/>
        <dbReference type="Rhea" id="RHEA-COMP:15543"/>
        <dbReference type="ChEBI" id="CHEBI:15378"/>
        <dbReference type="ChEBI" id="CHEBI:57856"/>
        <dbReference type="ChEBI" id="CHEBI:59789"/>
        <dbReference type="ChEBI" id="CHEBI:61929"/>
        <dbReference type="ChEBI" id="CHEBI:61976"/>
    </reaction>
</comment>
<evidence type="ECO:0000313" key="18">
    <source>
        <dbReference type="EMBL" id="SCU85583.1"/>
    </source>
</evidence>
<dbReference type="Pfam" id="PF00856">
    <property type="entry name" value="SET"/>
    <property type="match status" value="1"/>
</dbReference>
<feature type="domain" description="Post-SET" evidence="17">
    <location>
        <begin position="982"/>
        <end position="998"/>
    </location>
</feature>
<dbReference type="GO" id="GO:0032259">
    <property type="term" value="P:methylation"/>
    <property type="evidence" value="ECO:0007669"/>
    <property type="project" value="UniProtKB-KW"/>
</dbReference>
<evidence type="ECO:0000256" key="3">
    <source>
        <dbReference type="ARBA" id="ARBA00012182"/>
    </source>
</evidence>
<feature type="compositionally biased region" description="Polar residues" evidence="15">
    <location>
        <begin position="504"/>
        <end position="515"/>
    </location>
</feature>
<dbReference type="GO" id="GO:1902275">
    <property type="term" value="P:regulation of chromatin organization"/>
    <property type="evidence" value="ECO:0007669"/>
    <property type="project" value="EnsemblFungi"/>
</dbReference>
<comment type="subcellular location">
    <subcellularLocation>
        <location evidence="2">Chromosome</location>
    </subcellularLocation>
    <subcellularLocation>
        <location evidence="1 14">Nucleus</location>
    </subcellularLocation>
</comment>
<feature type="compositionally biased region" description="Acidic residues" evidence="15">
    <location>
        <begin position="577"/>
        <end position="612"/>
    </location>
</feature>
<evidence type="ECO:0000259" key="17">
    <source>
        <dbReference type="PROSITE" id="PS50868"/>
    </source>
</evidence>
<dbReference type="GO" id="GO:0007130">
    <property type="term" value="P:synaptonemal complex assembly"/>
    <property type="evidence" value="ECO:0007669"/>
    <property type="project" value="EnsemblFungi"/>
</dbReference>